<feature type="signal peptide" evidence="1">
    <location>
        <begin position="1"/>
        <end position="24"/>
    </location>
</feature>
<protein>
    <submittedName>
        <fullName evidence="2">Unnamed protein product</fullName>
    </submittedName>
</protein>
<dbReference type="PANTHER" id="PTHR22538:SF1">
    <property type="entry name" value="VWFD DOMAIN-CONTAINING PROTEIN"/>
    <property type="match status" value="1"/>
</dbReference>
<evidence type="ECO:0000256" key="1">
    <source>
        <dbReference type="SAM" id="SignalP"/>
    </source>
</evidence>
<feature type="chain" id="PRO_5040964091" evidence="1">
    <location>
        <begin position="25"/>
        <end position="538"/>
    </location>
</feature>
<organism evidence="2 3">
    <name type="scientific">Phytophthora fragariaefolia</name>
    <dbReference type="NCBI Taxonomy" id="1490495"/>
    <lineage>
        <taxon>Eukaryota</taxon>
        <taxon>Sar</taxon>
        <taxon>Stramenopiles</taxon>
        <taxon>Oomycota</taxon>
        <taxon>Peronosporomycetes</taxon>
        <taxon>Peronosporales</taxon>
        <taxon>Peronosporaceae</taxon>
        <taxon>Phytophthora</taxon>
    </lineage>
</organism>
<gene>
    <name evidence="2" type="ORF">Pfra01_003061000</name>
</gene>
<dbReference type="PANTHER" id="PTHR22538">
    <property type="entry name" value="CILIA- AND FLAGELLA-ASSOCIATED PROTEIN 74"/>
    <property type="match status" value="1"/>
</dbReference>
<dbReference type="OrthoDB" id="95392at2759"/>
<accession>A0A9W6YPN0</accession>
<comment type="caution">
    <text evidence="2">The sequence shown here is derived from an EMBL/GenBank/DDBJ whole genome shotgun (WGS) entry which is preliminary data.</text>
</comment>
<sequence length="538" mass="58643">MSPSLLKLTVVLAALVAFASETAATRRKLQKGTPLEWPGLRFQFTIKKSTMNVYGQSDFSMYANPVVSNNNAKVVYDVYATFTQNNTLHNYTLVDSIAYFEDTPFSSGSGVVTPVTKCIDSESGNLPPVNAIVAGINEAKNASSLPGNDTAVTECYGGSVYKTQINGADYTLCASGPTGFTMKGSFMDISVLYLESQIEIVPPTMVARKCPIVATPTSVTPIGHSLLTGEPISSKNARKLKSTFDFLLGALDGLSSCSCKSNPRPCIFIHGQGLKPEMPENQDSFPHYWGNLTDHAPCCSSMKYARLDTINNAWNNKVLQRKVCQRALTVSDTSAKSVIMDTIIVTHSMGNLMLAGAIANELCELDSSSTWVGLAGPMKGSMASDFVQDSCAGKTNVALEKFAQITGRCPAKKSIKSLAYEGEGYSSPKLDAAYKAAQKAYRDNVYALMCGEGFSGLVSKYQPEFWMLGKMIPHKSKQNDGMVEFQSCAVGFPESKFGNTYQDRFYRTKLNHFDMQFLSRDAFLSEAKMPAKWFECLL</sequence>
<dbReference type="InterPro" id="IPR029058">
    <property type="entry name" value="AB_hydrolase_fold"/>
</dbReference>
<dbReference type="Gene3D" id="3.40.50.1820">
    <property type="entry name" value="alpha/beta hydrolase"/>
    <property type="match status" value="1"/>
</dbReference>
<dbReference type="EMBL" id="BSXT01019298">
    <property type="protein sequence ID" value="GMG18228.1"/>
    <property type="molecule type" value="Genomic_DNA"/>
</dbReference>
<keyword evidence="1" id="KW-0732">Signal</keyword>
<evidence type="ECO:0000313" key="2">
    <source>
        <dbReference type="EMBL" id="GMG18228.1"/>
    </source>
</evidence>
<proteinExistence type="predicted"/>
<reference evidence="2" key="1">
    <citation type="submission" date="2023-04" db="EMBL/GenBank/DDBJ databases">
        <title>Phytophthora fragariaefolia NBRC 109709.</title>
        <authorList>
            <person name="Ichikawa N."/>
            <person name="Sato H."/>
            <person name="Tonouchi N."/>
        </authorList>
    </citation>
    <scope>NUCLEOTIDE SEQUENCE</scope>
    <source>
        <strain evidence="2">NBRC 109709</strain>
    </source>
</reference>
<name>A0A9W6YPN0_9STRA</name>
<dbReference type="AlphaFoldDB" id="A0A9W6YPN0"/>
<evidence type="ECO:0000313" key="3">
    <source>
        <dbReference type="Proteomes" id="UP001165121"/>
    </source>
</evidence>
<dbReference type="Proteomes" id="UP001165121">
    <property type="component" value="Unassembled WGS sequence"/>
</dbReference>
<keyword evidence="3" id="KW-1185">Reference proteome</keyword>